<keyword evidence="7" id="KW-0627">Porphyrin biosynthesis</keyword>
<dbReference type="InterPro" id="IPR014777">
    <property type="entry name" value="4pyrrole_Mease_sub1"/>
</dbReference>
<dbReference type="EMBL" id="BARH01000001">
    <property type="protein sequence ID" value="GAC89771.1"/>
    <property type="molecule type" value="Genomic_DNA"/>
</dbReference>
<keyword evidence="5 9" id="KW-0808">Transferase</keyword>
<evidence type="ECO:0000256" key="1">
    <source>
        <dbReference type="ARBA" id="ARBA00005879"/>
    </source>
</evidence>
<accession>R4F8U0</accession>
<name>R4F8U0_9BACL</name>
<dbReference type="NCBIfam" id="NF004790">
    <property type="entry name" value="PRK06136.1"/>
    <property type="match status" value="1"/>
</dbReference>
<dbReference type="PROSITE" id="PS00839">
    <property type="entry name" value="SUMT_1"/>
    <property type="match status" value="1"/>
</dbReference>
<sequence>MERGRCMGKVYLVGAGPGDPGLITLKGIRCIREADVILYDRLVSPQLLVEAKREAEIIYCGKGPDCHFMNQNEINSLLTRYAREGKIVTRLKGGDPFVYGRGGEEAEVLAKNHIAFEIVPGVTSGVGACAYAGIPLTHRYISSTVVFVTGHYCDEKKIRWDNIASIETVVIYMGINQAVYIEQQMISNGRSPNTPICIIQEGTTSRQRVLTGELKDLSLIIEKHRVKSPGLIVIGEVVRMRSIISWFM</sequence>
<evidence type="ECO:0000256" key="4">
    <source>
        <dbReference type="ARBA" id="ARBA00022603"/>
    </source>
</evidence>
<protein>
    <recommendedName>
        <fullName evidence="3">Uroporphyrinogen-III C-methyltransferase</fullName>
        <ecNumber evidence="2">2.1.1.107</ecNumber>
    </recommendedName>
    <alternativeName>
        <fullName evidence="8">Uroporphyrinogen III methylase</fullName>
    </alternativeName>
</protein>
<dbReference type="PANTHER" id="PTHR45790">
    <property type="entry name" value="SIROHEME SYNTHASE-RELATED"/>
    <property type="match status" value="1"/>
</dbReference>
<organism evidence="11 12">
    <name type="scientific">Anoxybacillus flavithermus NBRC 109594</name>
    <dbReference type="NCBI Taxonomy" id="1315967"/>
    <lineage>
        <taxon>Bacteria</taxon>
        <taxon>Bacillati</taxon>
        <taxon>Bacillota</taxon>
        <taxon>Bacilli</taxon>
        <taxon>Bacillales</taxon>
        <taxon>Anoxybacillaceae</taxon>
        <taxon>Anoxybacillus</taxon>
    </lineage>
</organism>
<evidence type="ECO:0000256" key="8">
    <source>
        <dbReference type="ARBA" id="ARBA00079776"/>
    </source>
</evidence>
<dbReference type="EC" id="2.1.1.107" evidence="2"/>
<dbReference type="NCBIfam" id="TIGR01469">
    <property type="entry name" value="cobA_cysG_Cterm"/>
    <property type="match status" value="1"/>
</dbReference>
<evidence type="ECO:0000256" key="3">
    <source>
        <dbReference type="ARBA" id="ARBA00018323"/>
    </source>
</evidence>
<dbReference type="FunFam" id="3.30.950.10:FF:000001">
    <property type="entry name" value="Siroheme synthase"/>
    <property type="match status" value="1"/>
</dbReference>
<keyword evidence="4 9" id="KW-0489">Methyltransferase</keyword>
<reference evidence="12" key="1">
    <citation type="journal article" date="2013" name="Genome">
        <title>Draft Genome Sequence of a Thermophilic Member of the Bacillaceae, Anoxybacillus flavithermus Strain Kn10, Isolated from the Kan-nawa Hot Spring in Japan.</title>
        <authorList>
            <person name="Matsutani M."/>
            <person name="Shirakihara Y."/>
            <person name="Imada K."/>
            <person name="Yakushi T."/>
            <person name="Matsushita K."/>
        </authorList>
    </citation>
    <scope>NUCLEOTIDE SEQUENCE [LARGE SCALE GENOMIC DNA]</scope>
    <source>
        <strain evidence="12">NBRC 109594</strain>
    </source>
</reference>
<evidence type="ECO:0000256" key="6">
    <source>
        <dbReference type="ARBA" id="ARBA00022691"/>
    </source>
</evidence>
<comment type="caution">
    <text evidence="11">The sequence shown here is derived from an EMBL/GenBank/DDBJ whole genome shotgun (WGS) entry which is preliminary data.</text>
</comment>
<gene>
    <name evidence="11" type="ORF">KN10_0207</name>
</gene>
<evidence type="ECO:0000259" key="10">
    <source>
        <dbReference type="Pfam" id="PF00590"/>
    </source>
</evidence>
<evidence type="ECO:0000256" key="9">
    <source>
        <dbReference type="RuleBase" id="RU003960"/>
    </source>
</evidence>
<evidence type="ECO:0000313" key="11">
    <source>
        <dbReference type="EMBL" id="GAC89771.1"/>
    </source>
</evidence>
<dbReference type="InterPro" id="IPR014776">
    <property type="entry name" value="4pyrrole_Mease_sub2"/>
</dbReference>
<feature type="domain" description="Tetrapyrrole methylase" evidence="10">
    <location>
        <begin position="9"/>
        <end position="217"/>
    </location>
</feature>
<dbReference type="GO" id="GO:0032259">
    <property type="term" value="P:methylation"/>
    <property type="evidence" value="ECO:0007669"/>
    <property type="project" value="UniProtKB-KW"/>
</dbReference>
<evidence type="ECO:0000313" key="12">
    <source>
        <dbReference type="Proteomes" id="UP000013057"/>
    </source>
</evidence>
<dbReference type="SUPFAM" id="SSF53790">
    <property type="entry name" value="Tetrapyrrole methylase"/>
    <property type="match status" value="1"/>
</dbReference>
<evidence type="ECO:0000256" key="5">
    <source>
        <dbReference type="ARBA" id="ARBA00022679"/>
    </source>
</evidence>
<dbReference type="InterPro" id="IPR000878">
    <property type="entry name" value="4pyrrol_Mease"/>
</dbReference>
<comment type="similarity">
    <text evidence="1 9">Belongs to the precorrin methyltransferase family.</text>
</comment>
<dbReference type="InterPro" id="IPR006366">
    <property type="entry name" value="CobA/CysG_C"/>
</dbReference>
<dbReference type="InterPro" id="IPR003043">
    <property type="entry name" value="Uropor_MeTrfase_CS"/>
</dbReference>
<dbReference type="InterPro" id="IPR035996">
    <property type="entry name" value="4pyrrol_Methylase_sf"/>
</dbReference>
<keyword evidence="6" id="KW-0949">S-adenosyl-L-methionine</keyword>
<dbReference type="PANTHER" id="PTHR45790:SF3">
    <property type="entry name" value="S-ADENOSYL-L-METHIONINE-DEPENDENT UROPORPHYRINOGEN III METHYLTRANSFERASE, CHLOROPLASTIC"/>
    <property type="match status" value="1"/>
</dbReference>
<evidence type="ECO:0000256" key="2">
    <source>
        <dbReference type="ARBA" id="ARBA00012162"/>
    </source>
</evidence>
<evidence type="ECO:0000256" key="7">
    <source>
        <dbReference type="ARBA" id="ARBA00023244"/>
    </source>
</evidence>
<dbReference type="FunFam" id="3.40.1010.10:FF:000001">
    <property type="entry name" value="Siroheme synthase"/>
    <property type="match status" value="1"/>
</dbReference>
<dbReference type="GO" id="GO:0019354">
    <property type="term" value="P:siroheme biosynthetic process"/>
    <property type="evidence" value="ECO:0007669"/>
    <property type="project" value="InterPro"/>
</dbReference>
<dbReference type="Gene3D" id="3.30.950.10">
    <property type="entry name" value="Methyltransferase, Cobalt-precorrin-4 Transmethylase, Domain 2"/>
    <property type="match status" value="1"/>
</dbReference>
<dbReference type="AlphaFoldDB" id="R4F8U0"/>
<proteinExistence type="inferred from homology"/>
<dbReference type="Proteomes" id="UP000013057">
    <property type="component" value="Unassembled WGS sequence"/>
</dbReference>
<dbReference type="PROSITE" id="PS00840">
    <property type="entry name" value="SUMT_2"/>
    <property type="match status" value="1"/>
</dbReference>
<dbReference type="GO" id="GO:0004851">
    <property type="term" value="F:uroporphyrin-III C-methyltransferase activity"/>
    <property type="evidence" value="ECO:0007669"/>
    <property type="project" value="UniProtKB-EC"/>
</dbReference>
<dbReference type="Gene3D" id="3.40.1010.10">
    <property type="entry name" value="Cobalt-precorrin-4 Transmethylase, Domain 1"/>
    <property type="match status" value="1"/>
</dbReference>
<dbReference type="InterPro" id="IPR050161">
    <property type="entry name" value="Siro_Cobalamin_biosynth"/>
</dbReference>
<dbReference type="CDD" id="cd11642">
    <property type="entry name" value="SUMT"/>
    <property type="match status" value="1"/>
</dbReference>
<dbReference type="Pfam" id="PF00590">
    <property type="entry name" value="TP_methylase"/>
    <property type="match status" value="1"/>
</dbReference>